<evidence type="ECO:0000256" key="2">
    <source>
        <dbReference type="ARBA" id="ARBA00022598"/>
    </source>
</evidence>
<keyword evidence="6" id="KW-0030">Aminoacyl-tRNA synthetase</keyword>
<dbReference type="Proteomes" id="UP000177124">
    <property type="component" value="Unassembled WGS sequence"/>
</dbReference>
<feature type="domain" description="Aminoacyl-transfer RNA synthetases class-II family profile" evidence="7">
    <location>
        <begin position="132"/>
        <end position="423"/>
    </location>
</feature>
<dbReference type="GO" id="GO:0005737">
    <property type="term" value="C:cytoplasm"/>
    <property type="evidence" value="ECO:0007669"/>
    <property type="project" value="InterPro"/>
</dbReference>
<evidence type="ECO:0000256" key="1">
    <source>
        <dbReference type="ARBA" id="ARBA00006303"/>
    </source>
</evidence>
<dbReference type="EMBL" id="MFBF01000013">
    <property type="protein sequence ID" value="OGD91663.1"/>
    <property type="molecule type" value="Genomic_DNA"/>
</dbReference>
<dbReference type="InterPro" id="IPR047090">
    <property type="entry name" value="AspRS_core"/>
</dbReference>
<keyword evidence="2" id="KW-0436">Ligase</keyword>
<dbReference type="InterPro" id="IPR004364">
    <property type="entry name" value="Aa-tRNA-synt_II"/>
</dbReference>
<dbReference type="Gene3D" id="2.40.50.140">
    <property type="entry name" value="Nucleic acid-binding proteins"/>
    <property type="match status" value="1"/>
</dbReference>
<accession>A0A1F5GIF1</accession>
<dbReference type="InterPro" id="IPR006195">
    <property type="entry name" value="aa-tRNA-synth_II"/>
</dbReference>
<dbReference type="PANTHER" id="PTHR22594">
    <property type="entry name" value="ASPARTYL/LYSYL-TRNA SYNTHETASE"/>
    <property type="match status" value="1"/>
</dbReference>
<evidence type="ECO:0000256" key="3">
    <source>
        <dbReference type="ARBA" id="ARBA00022741"/>
    </source>
</evidence>
<dbReference type="GO" id="GO:0003676">
    <property type="term" value="F:nucleic acid binding"/>
    <property type="evidence" value="ECO:0007669"/>
    <property type="project" value="InterPro"/>
</dbReference>
<name>A0A1F5GIF1_9BACT</name>
<dbReference type="SUPFAM" id="SSF50249">
    <property type="entry name" value="Nucleic acid-binding proteins"/>
    <property type="match status" value="1"/>
</dbReference>
<dbReference type="GO" id="GO:0006422">
    <property type="term" value="P:aspartyl-tRNA aminoacylation"/>
    <property type="evidence" value="ECO:0007669"/>
    <property type="project" value="TreeGrafter"/>
</dbReference>
<evidence type="ECO:0000256" key="4">
    <source>
        <dbReference type="ARBA" id="ARBA00022840"/>
    </source>
</evidence>
<evidence type="ECO:0000259" key="7">
    <source>
        <dbReference type="PROSITE" id="PS50862"/>
    </source>
</evidence>
<keyword evidence="4" id="KW-0067">ATP-binding</keyword>
<dbReference type="Pfam" id="PF00152">
    <property type="entry name" value="tRNA-synt_2"/>
    <property type="match status" value="1"/>
</dbReference>
<keyword evidence="5" id="KW-0648">Protein biosynthesis</keyword>
<dbReference type="InterPro" id="IPR002312">
    <property type="entry name" value="Asp/Asn-tRNA-synth_IIb"/>
</dbReference>
<comment type="similarity">
    <text evidence="1">Belongs to the class-II aminoacyl-tRNA synthetase family. Type 1 subfamily.</text>
</comment>
<dbReference type="PRINTS" id="PR01042">
    <property type="entry name" value="TRNASYNTHASP"/>
</dbReference>
<dbReference type="CDD" id="cd00777">
    <property type="entry name" value="AspRS_core"/>
    <property type="match status" value="1"/>
</dbReference>
<evidence type="ECO:0000313" key="8">
    <source>
        <dbReference type="EMBL" id="OGD91663.1"/>
    </source>
</evidence>
<dbReference type="InterPro" id="IPR004365">
    <property type="entry name" value="NA-bd_OB_tRNA"/>
</dbReference>
<protein>
    <recommendedName>
        <fullName evidence="7">Aminoacyl-transfer RNA synthetases class-II family profile domain-containing protein</fullName>
    </recommendedName>
</protein>
<dbReference type="PANTHER" id="PTHR22594:SF5">
    <property type="entry name" value="ASPARTATE--TRNA LIGASE, MITOCHONDRIAL"/>
    <property type="match status" value="1"/>
</dbReference>
<dbReference type="CDD" id="cd04317">
    <property type="entry name" value="EcAspRS_like_N"/>
    <property type="match status" value="1"/>
</dbReference>
<dbReference type="Pfam" id="PF01336">
    <property type="entry name" value="tRNA_anti-codon"/>
    <property type="match status" value="1"/>
</dbReference>
<dbReference type="AlphaFoldDB" id="A0A1F5GIF1"/>
<sequence>MHRTYAKDTLKLIDKKIRLLGRVQTIRDHGKITFVDLSDEAGQIQCVLKEKIDLLEGDILEIEGTVKKRPKELVNKNLETGTVEVAVEKAKVNSKSKPAPIPTDGDGYEIEEALRLRYRFLDLRRQRLQKNLRLRNKAAILVREYLNKEGFVEVETPYLSKTTPEGARDFLVPSRLHLGKFYALAQAPQQYKQLLMLSGFEKYFQFARAFRDEDLRADRQFEHTQIDIEAAYVKREDILKVVEGLATFVAEAMGKTIYKKPFPIFTYKEAMQKFKQDKFDLREKQDGETLAFAWVVDFPLLEYDQKEQRYTFSHNPFTAPKEEFVDDLIKLKNLDKIESYQYDLVLNGEEIGSGSIRITEPKIQRQVFAAMGYSDKKIDSDFGHLLEAYEYGAPTHGGIALGFDRFCAVLAGEKSIREIIAFPTSGSGQTAVMDAPSVVDDKVLAELAIKKR</sequence>
<organism evidence="8 9">
    <name type="scientific">Candidatus Curtissbacteria bacterium RIFCSPHIGHO2_02_FULL_42_15</name>
    <dbReference type="NCBI Taxonomy" id="1797716"/>
    <lineage>
        <taxon>Bacteria</taxon>
        <taxon>Candidatus Curtissiibacteriota</taxon>
    </lineage>
</organism>
<comment type="caution">
    <text evidence="8">The sequence shown here is derived from an EMBL/GenBank/DDBJ whole genome shotgun (WGS) entry which is preliminary data.</text>
</comment>
<evidence type="ECO:0000256" key="6">
    <source>
        <dbReference type="ARBA" id="ARBA00023146"/>
    </source>
</evidence>
<evidence type="ECO:0000256" key="5">
    <source>
        <dbReference type="ARBA" id="ARBA00022917"/>
    </source>
</evidence>
<dbReference type="STRING" id="1797716.A3D07_03595"/>
<gene>
    <name evidence="8" type="ORF">A3D07_03595</name>
</gene>
<evidence type="ECO:0000313" key="9">
    <source>
        <dbReference type="Proteomes" id="UP000177124"/>
    </source>
</evidence>
<dbReference type="Gene3D" id="3.30.930.10">
    <property type="entry name" value="Bira Bifunctional Protein, Domain 2"/>
    <property type="match status" value="2"/>
</dbReference>
<dbReference type="InterPro" id="IPR004115">
    <property type="entry name" value="GAD-like_sf"/>
</dbReference>
<dbReference type="InterPro" id="IPR045864">
    <property type="entry name" value="aa-tRNA-synth_II/BPL/LPL"/>
</dbReference>
<dbReference type="InterPro" id="IPR012340">
    <property type="entry name" value="NA-bd_OB-fold"/>
</dbReference>
<proteinExistence type="inferred from homology"/>
<dbReference type="InterPro" id="IPR047089">
    <property type="entry name" value="Asp-tRNA-ligase_1_N"/>
</dbReference>
<dbReference type="GO" id="GO:0005524">
    <property type="term" value="F:ATP binding"/>
    <property type="evidence" value="ECO:0007669"/>
    <property type="project" value="UniProtKB-KW"/>
</dbReference>
<dbReference type="GO" id="GO:0004815">
    <property type="term" value="F:aspartate-tRNA ligase activity"/>
    <property type="evidence" value="ECO:0007669"/>
    <property type="project" value="TreeGrafter"/>
</dbReference>
<dbReference type="PROSITE" id="PS50862">
    <property type="entry name" value="AA_TRNA_LIGASE_II"/>
    <property type="match status" value="1"/>
</dbReference>
<dbReference type="Gene3D" id="3.30.1360.30">
    <property type="entry name" value="GAD-like domain"/>
    <property type="match status" value="1"/>
</dbReference>
<keyword evidence="3" id="KW-0547">Nucleotide-binding</keyword>
<dbReference type="SUPFAM" id="SSF55681">
    <property type="entry name" value="Class II aaRS and biotin synthetases"/>
    <property type="match status" value="1"/>
</dbReference>
<reference evidence="8 9" key="1">
    <citation type="journal article" date="2016" name="Nat. Commun.">
        <title>Thousands of microbial genomes shed light on interconnected biogeochemical processes in an aquifer system.</title>
        <authorList>
            <person name="Anantharaman K."/>
            <person name="Brown C.T."/>
            <person name="Hug L.A."/>
            <person name="Sharon I."/>
            <person name="Castelle C.J."/>
            <person name="Probst A.J."/>
            <person name="Thomas B.C."/>
            <person name="Singh A."/>
            <person name="Wilkins M.J."/>
            <person name="Karaoz U."/>
            <person name="Brodie E.L."/>
            <person name="Williams K.H."/>
            <person name="Hubbard S.S."/>
            <person name="Banfield J.F."/>
        </authorList>
    </citation>
    <scope>NUCLEOTIDE SEQUENCE [LARGE SCALE GENOMIC DNA]</scope>
</reference>